<gene>
    <name evidence="1" type="ORF">SAMN05421541_102202</name>
</gene>
<dbReference type="AlphaFoldDB" id="A0A1I2B9Z0"/>
<accession>A0A1I2B9Z0</accession>
<protein>
    <submittedName>
        <fullName evidence="1">Uncharacterized protein</fullName>
    </submittedName>
</protein>
<sequence>MVLVYGRRMDLEERITARLVRVVEHQRRGNVEVPDGQLALVDEDGTPRLSLADVARLAADEARSG</sequence>
<evidence type="ECO:0000313" key="1">
    <source>
        <dbReference type="EMBL" id="SFE53022.1"/>
    </source>
</evidence>
<dbReference type="Proteomes" id="UP000199645">
    <property type="component" value="Unassembled WGS sequence"/>
</dbReference>
<evidence type="ECO:0000313" key="2">
    <source>
        <dbReference type="Proteomes" id="UP000199645"/>
    </source>
</evidence>
<proteinExistence type="predicted"/>
<keyword evidence="2" id="KW-1185">Reference proteome</keyword>
<organism evidence="1 2">
    <name type="scientific">Actinoplanes philippinensis</name>
    <dbReference type="NCBI Taxonomy" id="35752"/>
    <lineage>
        <taxon>Bacteria</taxon>
        <taxon>Bacillati</taxon>
        <taxon>Actinomycetota</taxon>
        <taxon>Actinomycetes</taxon>
        <taxon>Micromonosporales</taxon>
        <taxon>Micromonosporaceae</taxon>
        <taxon>Actinoplanes</taxon>
    </lineage>
</organism>
<reference evidence="1 2" key="1">
    <citation type="submission" date="2016-10" db="EMBL/GenBank/DDBJ databases">
        <authorList>
            <person name="de Groot N.N."/>
        </authorList>
    </citation>
    <scope>NUCLEOTIDE SEQUENCE [LARGE SCALE GENOMIC DNA]</scope>
    <source>
        <strain evidence="1 2">DSM 43019</strain>
    </source>
</reference>
<dbReference type="EMBL" id="FONV01000002">
    <property type="protein sequence ID" value="SFE53022.1"/>
    <property type="molecule type" value="Genomic_DNA"/>
</dbReference>
<name>A0A1I2B9Z0_9ACTN</name>